<dbReference type="Gene3D" id="3.40.50.300">
    <property type="entry name" value="P-loop containing nucleotide triphosphate hydrolases"/>
    <property type="match status" value="1"/>
</dbReference>
<dbReference type="InterPro" id="IPR003593">
    <property type="entry name" value="AAA+_ATPase"/>
</dbReference>
<dbReference type="InterPro" id="IPR017871">
    <property type="entry name" value="ABC_transporter-like_CS"/>
</dbReference>
<gene>
    <name evidence="6" type="ORF">SAMN06273567_10178</name>
</gene>
<dbReference type="SUPFAM" id="SSF52540">
    <property type="entry name" value="P-loop containing nucleoside triphosphate hydrolases"/>
    <property type="match status" value="1"/>
</dbReference>
<protein>
    <submittedName>
        <fullName evidence="6">Peptide/nickel transport system ATP-binding protein</fullName>
    </submittedName>
</protein>
<dbReference type="InterPro" id="IPR050319">
    <property type="entry name" value="ABC_transp_ATP-bind"/>
</dbReference>
<dbReference type="EMBL" id="FXTJ01000001">
    <property type="protein sequence ID" value="SMO33493.1"/>
    <property type="molecule type" value="Genomic_DNA"/>
</dbReference>
<evidence type="ECO:0000256" key="3">
    <source>
        <dbReference type="ARBA" id="ARBA00022741"/>
    </source>
</evidence>
<keyword evidence="2" id="KW-0813">Transport</keyword>
<dbReference type="GO" id="GO:0005524">
    <property type="term" value="F:ATP binding"/>
    <property type="evidence" value="ECO:0007669"/>
    <property type="project" value="UniProtKB-KW"/>
</dbReference>
<dbReference type="InterPro" id="IPR003439">
    <property type="entry name" value="ABC_transporter-like_ATP-bd"/>
</dbReference>
<dbReference type="CDD" id="cd03257">
    <property type="entry name" value="ABC_NikE_OppD_transporters"/>
    <property type="match status" value="1"/>
</dbReference>
<reference evidence="6 7" key="1">
    <citation type="submission" date="2017-05" db="EMBL/GenBank/DDBJ databases">
        <authorList>
            <person name="Varghese N."/>
            <person name="Submissions S."/>
        </authorList>
    </citation>
    <scope>NUCLEOTIDE SEQUENCE [LARGE SCALE GENOMIC DNA]</scope>
    <source>
        <strain evidence="6 7">DSM 46834</strain>
    </source>
</reference>
<evidence type="ECO:0000313" key="7">
    <source>
        <dbReference type="Proteomes" id="UP000317484"/>
    </source>
</evidence>
<dbReference type="AlphaFoldDB" id="A0A521AF93"/>
<dbReference type="Pfam" id="PF00005">
    <property type="entry name" value="ABC_tran"/>
    <property type="match status" value="1"/>
</dbReference>
<accession>A0A521AF93</accession>
<dbReference type="GO" id="GO:0055085">
    <property type="term" value="P:transmembrane transport"/>
    <property type="evidence" value="ECO:0007669"/>
    <property type="project" value="UniProtKB-ARBA"/>
</dbReference>
<name>A0A521AF93_9ACTN</name>
<dbReference type="PANTHER" id="PTHR43776">
    <property type="entry name" value="TRANSPORT ATP-BINDING PROTEIN"/>
    <property type="match status" value="1"/>
</dbReference>
<dbReference type="PROSITE" id="PS50893">
    <property type="entry name" value="ABC_TRANSPORTER_2"/>
    <property type="match status" value="1"/>
</dbReference>
<evidence type="ECO:0000256" key="2">
    <source>
        <dbReference type="ARBA" id="ARBA00022448"/>
    </source>
</evidence>
<dbReference type="GO" id="GO:0016887">
    <property type="term" value="F:ATP hydrolysis activity"/>
    <property type="evidence" value="ECO:0007669"/>
    <property type="project" value="InterPro"/>
</dbReference>
<keyword evidence="7" id="KW-1185">Reference proteome</keyword>
<dbReference type="FunFam" id="3.40.50.300:FF:000016">
    <property type="entry name" value="Oligopeptide ABC transporter ATP-binding component"/>
    <property type="match status" value="1"/>
</dbReference>
<feature type="domain" description="ABC transporter" evidence="5">
    <location>
        <begin position="18"/>
        <end position="268"/>
    </location>
</feature>
<dbReference type="PANTHER" id="PTHR43776:SF7">
    <property type="entry name" value="D,D-DIPEPTIDE TRANSPORT ATP-BINDING PROTEIN DDPF-RELATED"/>
    <property type="match status" value="1"/>
</dbReference>
<proteinExistence type="inferred from homology"/>
<evidence type="ECO:0000256" key="4">
    <source>
        <dbReference type="ARBA" id="ARBA00022840"/>
    </source>
</evidence>
<organism evidence="6 7">
    <name type="scientific">Geodermatophilus aquaeductus</name>
    <dbReference type="NCBI Taxonomy" id="1564161"/>
    <lineage>
        <taxon>Bacteria</taxon>
        <taxon>Bacillati</taxon>
        <taxon>Actinomycetota</taxon>
        <taxon>Actinomycetes</taxon>
        <taxon>Geodermatophilales</taxon>
        <taxon>Geodermatophilaceae</taxon>
        <taxon>Geodermatophilus</taxon>
    </lineage>
</organism>
<dbReference type="Proteomes" id="UP000317484">
    <property type="component" value="Unassembled WGS sequence"/>
</dbReference>
<dbReference type="PROSITE" id="PS00211">
    <property type="entry name" value="ABC_TRANSPORTER_1"/>
    <property type="match status" value="1"/>
</dbReference>
<keyword evidence="3" id="KW-0547">Nucleotide-binding</keyword>
<evidence type="ECO:0000256" key="1">
    <source>
        <dbReference type="ARBA" id="ARBA00005417"/>
    </source>
</evidence>
<sequence>MAEPLRMGKEPAAPEPLLSVRDLTRTFVTRRDLLGRPRERLTAVDAVSFELGAGRTLGLVGESGSGKSTTGRLIARLIEPDAGTVVLGGRDVTAAGREELRELRRDVQMVFQDPYSSLDPSWIVADVIAEPLKYSSGLGRRERHRRAAELLDQVGLDRRAAMRYPYEFSGGQRQRLAIARALALEPRLIICDEAVSALDVSTQASIITLLEDLQRELGVSYLFISHDLAVVRHVSHRVAVMRRGAIVETGDADRVWSDPQEDYTRALLDAVPRVARRV</sequence>
<dbReference type="InterPro" id="IPR027417">
    <property type="entry name" value="P-loop_NTPase"/>
</dbReference>
<dbReference type="SMART" id="SM00382">
    <property type="entry name" value="AAA"/>
    <property type="match status" value="1"/>
</dbReference>
<evidence type="ECO:0000259" key="5">
    <source>
        <dbReference type="PROSITE" id="PS50893"/>
    </source>
</evidence>
<keyword evidence="4 6" id="KW-0067">ATP-binding</keyword>
<dbReference type="RefSeq" id="WP_221887980.1">
    <property type="nucleotide sequence ID" value="NZ_FXTJ01000001.1"/>
</dbReference>
<evidence type="ECO:0000313" key="6">
    <source>
        <dbReference type="EMBL" id="SMO33493.1"/>
    </source>
</evidence>
<comment type="similarity">
    <text evidence="1">Belongs to the ABC transporter superfamily.</text>
</comment>